<name>A0A176VSZ2_MARPO</name>
<reference evidence="1" key="1">
    <citation type="submission" date="2016-03" db="EMBL/GenBank/DDBJ databases">
        <title>Mechanisms controlling the formation of the plant cell surface in tip-growing cells are functionally conserved among land plants.</title>
        <authorList>
            <person name="Honkanen S."/>
            <person name="Jones V.A."/>
            <person name="Morieri G."/>
            <person name="Champion C."/>
            <person name="Hetherington A.J."/>
            <person name="Kelly S."/>
            <person name="Saint-Marcoux D."/>
            <person name="Proust H."/>
            <person name="Prescott H."/>
            <person name="Dolan L."/>
        </authorList>
    </citation>
    <scope>NUCLEOTIDE SEQUENCE [LARGE SCALE GENOMIC DNA]</scope>
    <source>
        <tissue evidence="1">Whole gametophyte</tissue>
    </source>
</reference>
<evidence type="ECO:0000313" key="1">
    <source>
        <dbReference type="EMBL" id="OAE23513.1"/>
    </source>
</evidence>
<protein>
    <submittedName>
        <fullName evidence="1">Uncharacterized protein</fullName>
    </submittedName>
</protein>
<proteinExistence type="predicted"/>
<organism evidence="1 2">
    <name type="scientific">Marchantia polymorpha subsp. ruderalis</name>
    <dbReference type="NCBI Taxonomy" id="1480154"/>
    <lineage>
        <taxon>Eukaryota</taxon>
        <taxon>Viridiplantae</taxon>
        <taxon>Streptophyta</taxon>
        <taxon>Embryophyta</taxon>
        <taxon>Marchantiophyta</taxon>
        <taxon>Marchantiopsida</taxon>
        <taxon>Marchantiidae</taxon>
        <taxon>Marchantiales</taxon>
        <taxon>Marchantiaceae</taxon>
        <taxon>Marchantia</taxon>
    </lineage>
</organism>
<keyword evidence="2" id="KW-1185">Reference proteome</keyword>
<evidence type="ECO:0000313" key="2">
    <source>
        <dbReference type="Proteomes" id="UP000077202"/>
    </source>
</evidence>
<sequence>MVARLENLVSYRDLLEEFYGQVCGGRFLLVPEEWQRGNIQSGTWLTVGPATKMIPSPSRSHEVELASWLWQIRCMQRITILVNIISGISTAALEENRPSLGAAKDVGGGHKLTVATSGNTALVDQLCPWYLNSFVGVNVNDAAARLFI</sequence>
<accession>A0A176VSZ2</accession>
<gene>
    <name evidence="1" type="ORF">AXG93_333s1030</name>
</gene>
<dbReference type="EMBL" id="LVLJ01002828">
    <property type="protein sequence ID" value="OAE23513.1"/>
    <property type="molecule type" value="Genomic_DNA"/>
</dbReference>
<comment type="caution">
    <text evidence="1">The sequence shown here is derived from an EMBL/GenBank/DDBJ whole genome shotgun (WGS) entry which is preliminary data.</text>
</comment>
<dbReference type="AlphaFoldDB" id="A0A176VSZ2"/>
<dbReference type="Proteomes" id="UP000077202">
    <property type="component" value="Unassembled WGS sequence"/>
</dbReference>